<evidence type="ECO:0000256" key="7">
    <source>
        <dbReference type="ARBA" id="ARBA00033194"/>
    </source>
</evidence>
<comment type="catalytic activity">
    <reaction evidence="8">
        <text>L-threonyl-[protein] + ATP = O-phospho-L-threonyl-[protein] + ADP + H(+)</text>
        <dbReference type="Rhea" id="RHEA:46608"/>
        <dbReference type="Rhea" id="RHEA-COMP:11060"/>
        <dbReference type="Rhea" id="RHEA-COMP:11605"/>
        <dbReference type="ChEBI" id="CHEBI:15378"/>
        <dbReference type="ChEBI" id="CHEBI:30013"/>
        <dbReference type="ChEBI" id="CHEBI:30616"/>
        <dbReference type="ChEBI" id="CHEBI:61977"/>
        <dbReference type="ChEBI" id="CHEBI:456216"/>
        <dbReference type="EC" id="2.7.11.1"/>
    </reaction>
</comment>
<dbReference type="SUPFAM" id="SSF56112">
    <property type="entry name" value="Protein kinase-like (PK-like)"/>
    <property type="match status" value="1"/>
</dbReference>
<comment type="catalytic activity">
    <reaction evidence="9">
        <text>L-seryl-[protein] + ATP = O-phospho-L-seryl-[protein] + ADP + H(+)</text>
        <dbReference type="Rhea" id="RHEA:17989"/>
        <dbReference type="Rhea" id="RHEA-COMP:9863"/>
        <dbReference type="Rhea" id="RHEA-COMP:11604"/>
        <dbReference type="ChEBI" id="CHEBI:15378"/>
        <dbReference type="ChEBI" id="CHEBI:29999"/>
        <dbReference type="ChEBI" id="CHEBI:30616"/>
        <dbReference type="ChEBI" id="CHEBI:83421"/>
        <dbReference type="ChEBI" id="CHEBI:456216"/>
        <dbReference type="EC" id="2.7.11.1"/>
    </reaction>
</comment>
<evidence type="ECO:0000256" key="1">
    <source>
        <dbReference type="ARBA" id="ARBA00003747"/>
    </source>
</evidence>
<dbReference type="EC" id="2.7.11.1" evidence="3"/>
<reference evidence="12" key="1">
    <citation type="submission" date="2012-09" db="EMBL/GenBank/DDBJ databases">
        <title>Genome sequencing and comparative transcriptomics of race 1 and race 4 of banana pathogen: Fusarium oxysporum f. sp. cubense.</title>
        <authorList>
            <person name="Fang X."/>
            <person name="Huang J."/>
        </authorList>
    </citation>
    <scope>NUCLEOTIDE SEQUENCE [LARGE SCALE GENOMIC DNA]</scope>
    <source>
        <strain evidence="12">race 4</strain>
    </source>
</reference>
<dbReference type="Gene3D" id="1.10.510.10">
    <property type="entry name" value="Transferase(Phosphotransferase) domain 1"/>
    <property type="match status" value="1"/>
</dbReference>
<protein>
    <recommendedName>
        <fullName evidence="5">EKC/KEOPS complex subunit BUD32</fullName>
        <ecNumber evidence="3">2.7.11.1</ecNumber>
    </recommendedName>
    <alternativeName>
        <fullName evidence="6 7">Atypical Serine/threonine protein kinase BUD32</fullName>
    </alternativeName>
    <alternativeName>
        <fullName evidence="4">EKC/KEOPS complex subunit bud32</fullName>
    </alternativeName>
</protein>
<dbReference type="PROSITE" id="PS00109">
    <property type="entry name" value="PROTEIN_KINASE_TYR"/>
    <property type="match status" value="1"/>
</dbReference>
<dbReference type="AlphaFoldDB" id="N1RTQ4"/>
<evidence type="ECO:0000256" key="5">
    <source>
        <dbReference type="ARBA" id="ARBA00019973"/>
    </source>
</evidence>
<dbReference type="InterPro" id="IPR011009">
    <property type="entry name" value="Kinase-like_dom_sf"/>
</dbReference>
<dbReference type="InterPro" id="IPR008266">
    <property type="entry name" value="Tyr_kinase_AS"/>
</dbReference>
<dbReference type="HOGENOM" id="CLU_090054_0_0_1"/>
<evidence type="ECO:0000313" key="11">
    <source>
        <dbReference type="EMBL" id="EMT69264.1"/>
    </source>
</evidence>
<evidence type="ECO:0000256" key="3">
    <source>
        <dbReference type="ARBA" id="ARBA00012513"/>
    </source>
</evidence>
<dbReference type="STRING" id="1229665.N1RTQ4"/>
<dbReference type="Proteomes" id="UP000016929">
    <property type="component" value="Unassembled WGS sequence"/>
</dbReference>
<dbReference type="InterPro" id="IPR002575">
    <property type="entry name" value="Aminoglycoside_PTrfase"/>
</dbReference>
<dbReference type="PANTHER" id="PTHR37171:SF1">
    <property type="entry name" value="SERINE_THREONINE-PROTEIN KINASE YRZF-RELATED"/>
    <property type="match status" value="1"/>
</dbReference>
<proteinExistence type="predicted"/>
<evidence type="ECO:0000256" key="9">
    <source>
        <dbReference type="ARBA" id="ARBA00048679"/>
    </source>
</evidence>
<evidence type="ECO:0000259" key="10">
    <source>
        <dbReference type="PROSITE" id="PS50011"/>
    </source>
</evidence>
<dbReference type="EMBL" id="KB726403">
    <property type="protein sequence ID" value="EMT69264.1"/>
    <property type="molecule type" value="Genomic_DNA"/>
</dbReference>
<evidence type="ECO:0000256" key="6">
    <source>
        <dbReference type="ARBA" id="ARBA00030980"/>
    </source>
</evidence>
<keyword evidence="12" id="KW-1185">Reference proteome</keyword>
<dbReference type="OrthoDB" id="8905873at2759"/>
<dbReference type="Pfam" id="PF01636">
    <property type="entry name" value="APH"/>
    <property type="match status" value="1"/>
</dbReference>
<evidence type="ECO:0000256" key="8">
    <source>
        <dbReference type="ARBA" id="ARBA00047899"/>
    </source>
</evidence>
<dbReference type="InterPro" id="IPR052396">
    <property type="entry name" value="Meiotic_Drive_Suppr_Kinase"/>
</dbReference>
<organism evidence="11 12">
    <name type="scientific">Fusarium oxysporum f. sp. cubense (strain race 4)</name>
    <name type="common">Panama disease fungus</name>
    <dbReference type="NCBI Taxonomy" id="2502994"/>
    <lineage>
        <taxon>Eukaryota</taxon>
        <taxon>Fungi</taxon>
        <taxon>Dikarya</taxon>
        <taxon>Ascomycota</taxon>
        <taxon>Pezizomycotina</taxon>
        <taxon>Sordariomycetes</taxon>
        <taxon>Hypocreomycetidae</taxon>
        <taxon>Hypocreales</taxon>
        <taxon>Nectriaceae</taxon>
        <taxon>Fusarium</taxon>
        <taxon>Fusarium oxysporum species complex</taxon>
    </lineage>
</organism>
<name>N1RTQ4_FUSC4</name>
<accession>N1RTQ4</accession>
<dbReference type="PROSITE" id="PS50011">
    <property type="entry name" value="PROTEIN_KINASE_DOM"/>
    <property type="match status" value="1"/>
</dbReference>
<sequence>MAKGGFLNSKCPNVALHCKSCAPARTRHPVNHEEWLRLLWKQLKQSLDDGIRPLGEGGARGVLFQVTLLAHGYTFVSKGTVRAFIRDLEHEAAVYERLKPIQGVCVPVFLGAVDLRSINKTYYYDHRVYVKTGDIDRSLKDEAIRSLRAMHREGVVHKDVRLANMLFNPETNRVIVIDFEQALLLKPARRPLAQLVPNKRAWKSETMDAKKVTGDSSKRSQASQSFSEDIWLAKTAFLEWNADRWTRVARAPC</sequence>
<reference evidence="12" key="2">
    <citation type="journal article" date="2014" name="PLoS ONE">
        <title>Genome and Transcriptome Analysis of the Fungal Pathogen Fusarium oxysporum f. sp. cubense Causing Banana Vascular Wilt Disease.</title>
        <authorList>
            <person name="Guo L."/>
            <person name="Han L."/>
            <person name="Yang L."/>
            <person name="Zeng H."/>
            <person name="Fan D."/>
            <person name="Zhu Y."/>
            <person name="Feng Y."/>
            <person name="Wang G."/>
            <person name="Peng C."/>
            <person name="Jiang X."/>
            <person name="Zhou D."/>
            <person name="Ni P."/>
            <person name="Liang C."/>
            <person name="Liu L."/>
            <person name="Wang J."/>
            <person name="Mao C."/>
            <person name="Fang X."/>
            <person name="Peng M."/>
            <person name="Huang J."/>
        </authorList>
    </citation>
    <scope>NUCLEOTIDE SEQUENCE [LARGE SCALE GENOMIC DNA]</scope>
    <source>
        <strain evidence="12">race 4</strain>
    </source>
</reference>
<feature type="domain" description="Protein kinase" evidence="10">
    <location>
        <begin position="1"/>
        <end position="253"/>
    </location>
</feature>
<evidence type="ECO:0000256" key="2">
    <source>
        <dbReference type="ARBA" id="ARBA00011534"/>
    </source>
</evidence>
<dbReference type="GO" id="GO:0004674">
    <property type="term" value="F:protein serine/threonine kinase activity"/>
    <property type="evidence" value="ECO:0007669"/>
    <property type="project" value="UniProtKB-EC"/>
</dbReference>
<gene>
    <name evidence="11" type="ORF">FOC4_g10000576</name>
</gene>
<dbReference type="PANTHER" id="PTHR37171">
    <property type="entry name" value="SERINE/THREONINE-PROTEIN KINASE YRZF-RELATED"/>
    <property type="match status" value="1"/>
</dbReference>
<evidence type="ECO:0000256" key="4">
    <source>
        <dbReference type="ARBA" id="ARBA00013948"/>
    </source>
</evidence>
<dbReference type="GO" id="GO:0005524">
    <property type="term" value="F:ATP binding"/>
    <property type="evidence" value="ECO:0007669"/>
    <property type="project" value="InterPro"/>
</dbReference>
<dbReference type="InterPro" id="IPR000719">
    <property type="entry name" value="Prot_kinase_dom"/>
</dbReference>
<comment type="function">
    <text evidence="1">Component of the EKC/KEOPS complex that is required for the formation of a threonylcarbamoyl group on adenosine at position 37 (t(6)A37) in tRNAs that read codons beginning with adenine. The complex is probably involved in the transfer of the threonylcarbamoyl moiety of threonylcarbamoyl-AMP (TC-AMP) to the N6 group of A37. BUD32 has ATPase activity in the context of the EKC/KEOPS complex and likely plays a supporting role to the catalytic subunit KAE1. The EKC/KEOPS complex also promotes both telomere uncapping and telomere elongation. The complex is required for efficient recruitment of transcriptional coactivators.</text>
</comment>
<evidence type="ECO:0000313" key="12">
    <source>
        <dbReference type="Proteomes" id="UP000016929"/>
    </source>
</evidence>
<comment type="subunit">
    <text evidence="2">Component of the EKC/KEOPS complex composed of at least BUD32, CGI121, GON7, KAE1 and PCC1; the whole complex dimerizes.</text>
</comment>